<reference evidence="6 7" key="1">
    <citation type="submission" date="2018-02" db="EMBL/GenBank/DDBJ databases">
        <title>Genome sequencing of Solimonas sp. HR-BB.</title>
        <authorList>
            <person name="Lee Y."/>
            <person name="Jeon C.O."/>
        </authorList>
    </citation>
    <scope>NUCLEOTIDE SEQUENCE [LARGE SCALE GENOMIC DNA]</scope>
    <source>
        <strain evidence="6 7">HR-BB</strain>
    </source>
</reference>
<dbReference type="InterPro" id="IPR018485">
    <property type="entry name" value="FGGY_C"/>
</dbReference>
<comment type="caution">
    <text evidence="6">The sequence shown here is derived from an EMBL/GenBank/DDBJ whole genome shotgun (WGS) entry which is preliminary data.</text>
</comment>
<dbReference type="InterPro" id="IPR043129">
    <property type="entry name" value="ATPase_NBD"/>
</dbReference>
<dbReference type="Proteomes" id="UP000238220">
    <property type="component" value="Unassembled WGS sequence"/>
</dbReference>
<dbReference type="InterPro" id="IPR050406">
    <property type="entry name" value="FGGY_Carb_Kinase"/>
</dbReference>
<dbReference type="GO" id="GO:0005975">
    <property type="term" value="P:carbohydrate metabolic process"/>
    <property type="evidence" value="ECO:0007669"/>
    <property type="project" value="InterPro"/>
</dbReference>
<accession>A0A2S5TCV8</accession>
<dbReference type="AlphaFoldDB" id="A0A2S5TCV8"/>
<dbReference type="PANTHER" id="PTHR43095">
    <property type="entry name" value="SUGAR KINASE"/>
    <property type="match status" value="1"/>
</dbReference>
<dbReference type="Pfam" id="PF00370">
    <property type="entry name" value="FGGY_N"/>
    <property type="match status" value="1"/>
</dbReference>
<evidence type="ECO:0000256" key="2">
    <source>
        <dbReference type="ARBA" id="ARBA00022679"/>
    </source>
</evidence>
<evidence type="ECO:0000259" key="5">
    <source>
        <dbReference type="Pfam" id="PF02782"/>
    </source>
</evidence>
<dbReference type="Gene3D" id="3.30.420.40">
    <property type="match status" value="2"/>
</dbReference>
<keyword evidence="7" id="KW-1185">Reference proteome</keyword>
<keyword evidence="2" id="KW-0808">Transferase</keyword>
<feature type="domain" description="Carbohydrate kinase FGGY C-terminal" evidence="5">
    <location>
        <begin position="265"/>
        <end position="458"/>
    </location>
</feature>
<evidence type="ECO:0000256" key="3">
    <source>
        <dbReference type="ARBA" id="ARBA00022777"/>
    </source>
</evidence>
<dbReference type="Pfam" id="PF02782">
    <property type="entry name" value="FGGY_C"/>
    <property type="match status" value="1"/>
</dbReference>
<dbReference type="EMBL" id="PSNW01000009">
    <property type="protein sequence ID" value="PPE72831.1"/>
    <property type="molecule type" value="Genomic_DNA"/>
</dbReference>
<evidence type="ECO:0000313" key="7">
    <source>
        <dbReference type="Proteomes" id="UP000238220"/>
    </source>
</evidence>
<dbReference type="CDD" id="cd07779">
    <property type="entry name" value="ASKHA_NBD_FGGY_YgcE-like"/>
    <property type="match status" value="1"/>
</dbReference>
<keyword evidence="3 6" id="KW-0418">Kinase</keyword>
<protein>
    <submittedName>
        <fullName evidence="6">Carbohydrate kinase</fullName>
    </submittedName>
</protein>
<proteinExistence type="inferred from homology"/>
<feature type="domain" description="Carbohydrate kinase FGGY N-terminal" evidence="4">
    <location>
        <begin position="7"/>
        <end position="254"/>
    </location>
</feature>
<dbReference type="OrthoDB" id="9805576at2"/>
<evidence type="ECO:0000313" key="6">
    <source>
        <dbReference type="EMBL" id="PPE72831.1"/>
    </source>
</evidence>
<dbReference type="GO" id="GO:0016301">
    <property type="term" value="F:kinase activity"/>
    <property type="evidence" value="ECO:0007669"/>
    <property type="project" value="UniProtKB-KW"/>
</dbReference>
<dbReference type="InterPro" id="IPR018484">
    <property type="entry name" value="FGGY_N"/>
</dbReference>
<organism evidence="6 7">
    <name type="scientific">Solimonas fluminis</name>
    <dbReference type="NCBI Taxonomy" id="2086571"/>
    <lineage>
        <taxon>Bacteria</taxon>
        <taxon>Pseudomonadati</taxon>
        <taxon>Pseudomonadota</taxon>
        <taxon>Gammaproteobacteria</taxon>
        <taxon>Nevskiales</taxon>
        <taxon>Nevskiaceae</taxon>
        <taxon>Solimonas</taxon>
    </lineage>
</organism>
<dbReference type="PIRSF" id="PIRSF000538">
    <property type="entry name" value="GlpK"/>
    <property type="match status" value="1"/>
</dbReference>
<gene>
    <name evidence="6" type="ORF">C3942_15500</name>
</gene>
<name>A0A2S5TCV8_9GAMM</name>
<dbReference type="InterPro" id="IPR000577">
    <property type="entry name" value="Carb_kinase_FGGY"/>
</dbReference>
<sequence>MKQARLLSIDVGTQSARAIVFDAQGRLLAKAQQVFEPTYVSPQPGWAEQDPEVYWQGVAACCRRLWGQGDVRPEEISGIALTTQRATVVCVDAAGKVLRPAILWLDQRRCERPPPMGPLWNTLFGLAGATDLIGHLQGQAEANWLAQHEPALWRETAKFLLLSGWLGYRLTGEYVDSVGSQVGFIPFDYQRLAWAGPGDFKWKALAVRPEQLPRLVAPGKPMGVLAAPAAAELGLPAGLPVIAAAADKACEVLGCGVLEPDIGQLSFGTTATINTTQRRYVEVQRMLPPYPAGLPQAYNTEIQIFRGFWMVSWFRREFAHREEALAAQRGVAVEALFDELVKTVPPGSMGLMLQPYWTPGVREPGPEAKGAIIGFGDVHTRAHVYRAILEGLVYGLRAGREQIEKRIGRRLRLLRVAGGGSQSDEALQITADVFNLPAERPEHYETSALGAAISCAVGLGLHPDYPGAVAAMARIGRRFEPRPEVVQTYDALYREIYRGMYPRLRPLYRKIRRITGYPV</sequence>
<dbReference type="PANTHER" id="PTHR43095:SF5">
    <property type="entry name" value="XYLULOSE KINASE"/>
    <property type="match status" value="1"/>
</dbReference>
<evidence type="ECO:0000259" key="4">
    <source>
        <dbReference type="Pfam" id="PF00370"/>
    </source>
</evidence>
<evidence type="ECO:0000256" key="1">
    <source>
        <dbReference type="ARBA" id="ARBA00009156"/>
    </source>
</evidence>
<dbReference type="SUPFAM" id="SSF53067">
    <property type="entry name" value="Actin-like ATPase domain"/>
    <property type="match status" value="2"/>
</dbReference>
<dbReference type="RefSeq" id="WP_104231274.1">
    <property type="nucleotide sequence ID" value="NZ_PSNW01000009.1"/>
</dbReference>
<comment type="similarity">
    <text evidence="1">Belongs to the FGGY kinase family.</text>
</comment>